<reference evidence="3" key="1">
    <citation type="journal article" date="2019" name="Microbiol. Resour. Announc.">
        <title>Complete Genome Sequence of Halomonas olivaria, a Moderately Halophilic Bacterium Isolated from Olive Processing Effluents, Obtained by Nanopore Sequencing.</title>
        <authorList>
            <person name="Nagata S."/>
            <person name="Ii K.M."/>
            <person name="Tsukimi T."/>
            <person name="Miura M.C."/>
            <person name="Galipon J."/>
            <person name="Arakawa K."/>
        </authorList>
    </citation>
    <scope>NUCLEOTIDE SEQUENCE [LARGE SCALE GENOMIC DNA]</scope>
    <source>
        <strain evidence="3">TYRC17</strain>
    </source>
</reference>
<keyword evidence="3" id="KW-1185">Reference proteome</keyword>
<protein>
    <submittedName>
        <fullName evidence="2">Uncharacterized protein</fullName>
    </submittedName>
</protein>
<dbReference type="EMBL" id="AP019416">
    <property type="protein sequence ID" value="BBI50321.1"/>
    <property type="molecule type" value="Genomic_DNA"/>
</dbReference>
<evidence type="ECO:0000313" key="3">
    <source>
        <dbReference type="Proteomes" id="UP000289555"/>
    </source>
</evidence>
<evidence type="ECO:0000256" key="1">
    <source>
        <dbReference type="SAM" id="SignalP"/>
    </source>
</evidence>
<name>A0ABN5WTP4_9GAMM</name>
<feature type="signal peptide" evidence="1">
    <location>
        <begin position="1"/>
        <end position="27"/>
    </location>
</feature>
<sequence>MFKRLIASATSLLLASGLSLFYHPASAEVLVVVSAEAPVTRLTLSDLRDVYLGRRTLIVNGVEVVPLDLTEGTAARSEFYTHYTGQTPAQIKAHWARQIFTGRGQPPQALPTVLQW</sequence>
<dbReference type="Proteomes" id="UP000289555">
    <property type="component" value="Chromosome"/>
</dbReference>
<evidence type="ECO:0000313" key="2">
    <source>
        <dbReference type="EMBL" id="BBI50321.1"/>
    </source>
</evidence>
<gene>
    <name evidence="2" type="ORF">HORIV_27420</name>
</gene>
<feature type="chain" id="PRO_5045672513" evidence="1">
    <location>
        <begin position="28"/>
        <end position="116"/>
    </location>
</feature>
<keyword evidence="1" id="KW-0732">Signal</keyword>
<accession>A0ABN5WTP4</accession>
<organism evidence="2 3">
    <name type="scientific">Vreelandella olivaria</name>
    <dbReference type="NCBI Taxonomy" id="390919"/>
    <lineage>
        <taxon>Bacteria</taxon>
        <taxon>Pseudomonadati</taxon>
        <taxon>Pseudomonadota</taxon>
        <taxon>Gammaproteobacteria</taxon>
        <taxon>Oceanospirillales</taxon>
        <taxon>Halomonadaceae</taxon>
        <taxon>Vreelandella</taxon>
    </lineage>
</organism>
<proteinExistence type="predicted"/>